<evidence type="ECO:0000256" key="4">
    <source>
        <dbReference type="ARBA" id="ARBA00022801"/>
    </source>
</evidence>
<dbReference type="InterPro" id="IPR006026">
    <property type="entry name" value="Peptidase_Metallo"/>
</dbReference>
<dbReference type="CDD" id="cd04280">
    <property type="entry name" value="ZnMc_astacin_like"/>
    <property type="match status" value="1"/>
</dbReference>
<dbReference type="SMART" id="SM00235">
    <property type="entry name" value="ZnMc"/>
    <property type="match status" value="1"/>
</dbReference>
<dbReference type="Pfam" id="PF01400">
    <property type="entry name" value="Astacin"/>
    <property type="match status" value="1"/>
</dbReference>
<feature type="domain" description="Peptidase M12A" evidence="10">
    <location>
        <begin position="164"/>
        <end position="363"/>
    </location>
</feature>
<proteinExistence type="predicted"/>
<dbReference type="PRINTS" id="PR00480">
    <property type="entry name" value="ASTACIN"/>
</dbReference>
<dbReference type="AlphaFoldDB" id="A0A4Y2J576"/>
<feature type="binding site" evidence="8">
    <location>
        <position position="261"/>
    </location>
    <ligand>
        <name>Zn(2+)</name>
        <dbReference type="ChEBI" id="CHEBI:29105"/>
        <note>catalytic</note>
    </ligand>
</feature>
<comment type="caution">
    <text evidence="8">Lacks conserved residue(s) required for the propagation of feature annotation.</text>
</comment>
<feature type="binding site" evidence="8">
    <location>
        <position position="257"/>
    </location>
    <ligand>
        <name>Zn(2+)</name>
        <dbReference type="ChEBI" id="CHEBI:29105"/>
        <note>catalytic</note>
    </ligand>
</feature>
<reference evidence="11 12" key="1">
    <citation type="journal article" date="2019" name="Sci. Rep.">
        <title>Orb-weaving spider Araneus ventricosus genome elucidates the spidroin gene catalogue.</title>
        <authorList>
            <person name="Kono N."/>
            <person name="Nakamura H."/>
            <person name="Ohtoshi R."/>
            <person name="Moran D.A.P."/>
            <person name="Shinohara A."/>
            <person name="Yoshida Y."/>
            <person name="Fujiwara M."/>
            <person name="Mori M."/>
            <person name="Tomita M."/>
            <person name="Arakawa K."/>
        </authorList>
    </citation>
    <scope>NUCLEOTIDE SEQUENCE [LARGE SCALE GENOMIC DNA]</scope>
</reference>
<dbReference type="GO" id="GO:0006508">
    <property type="term" value="P:proteolysis"/>
    <property type="evidence" value="ECO:0007669"/>
    <property type="project" value="UniProtKB-KW"/>
</dbReference>
<keyword evidence="6 8" id="KW-0482">Metalloprotease</keyword>
<keyword evidence="12" id="KW-1185">Reference proteome</keyword>
<dbReference type="GO" id="GO:0008270">
    <property type="term" value="F:zinc ion binding"/>
    <property type="evidence" value="ECO:0007669"/>
    <property type="project" value="UniProtKB-UniRule"/>
</dbReference>
<evidence type="ECO:0000256" key="9">
    <source>
        <dbReference type="RuleBase" id="RU361183"/>
    </source>
</evidence>
<comment type="cofactor">
    <cofactor evidence="8 9">
        <name>Zn(2+)</name>
        <dbReference type="ChEBI" id="CHEBI:29105"/>
    </cofactor>
    <text evidence="8 9">Binds 1 zinc ion per subunit.</text>
</comment>
<dbReference type="Gene3D" id="3.40.390.10">
    <property type="entry name" value="Collagenase (Catalytic Domain)"/>
    <property type="match status" value="1"/>
</dbReference>
<dbReference type="OrthoDB" id="6427532at2759"/>
<comment type="function">
    <text evidence="7">Zinc metalloprotease. Provoques deadhesion of endothelial cells from cell cultures, and also degradation of fibronectin, fibrinogen and gelatin in vitro. Its role in the venom is not fully understood but it might act as a spreading factor that facilitates diffusion of other venom toxins. Alternatively, it might be involved in the proteolytic processing of other venom toxins or it might play a role in extra-oral digestion of prey.</text>
</comment>
<gene>
    <name evidence="11" type="primary">VMPA_23</name>
    <name evidence="11" type="ORF">AVEN_186014_1</name>
</gene>
<dbReference type="PANTHER" id="PTHR10127">
    <property type="entry name" value="DISCOIDIN, CUB, EGF, LAMININ , AND ZINC METALLOPROTEASE DOMAIN CONTAINING"/>
    <property type="match status" value="1"/>
</dbReference>
<dbReference type="EMBL" id="BGPR01003157">
    <property type="protein sequence ID" value="GBM84402.1"/>
    <property type="molecule type" value="Genomic_DNA"/>
</dbReference>
<keyword evidence="4 8" id="KW-0378">Hydrolase</keyword>
<evidence type="ECO:0000259" key="10">
    <source>
        <dbReference type="PROSITE" id="PS51864"/>
    </source>
</evidence>
<dbReference type="Proteomes" id="UP000499080">
    <property type="component" value="Unassembled WGS sequence"/>
</dbReference>
<dbReference type="InterPro" id="IPR034035">
    <property type="entry name" value="Astacin-like_dom"/>
</dbReference>
<accession>A0A4Y2J576</accession>
<evidence type="ECO:0000256" key="6">
    <source>
        <dbReference type="ARBA" id="ARBA00023049"/>
    </source>
</evidence>
<feature type="binding site" evidence="8">
    <location>
        <position position="267"/>
    </location>
    <ligand>
        <name>Zn(2+)</name>
        <dbReference type="ChEBI" id="CHEBI:29105"/>
        <note>catalytic</note>
    </ligand>
</feature>
<dbReference type="SUPFAM" id="SSF55486">
    <property type="entry name" value="Metalloproteases ('zincins'), catalytic domain"/>
    <property type="match status" value="1"/>
</dbReference>
<keyword evidence="5 8" id="KW-0862">Zinc</keyword>
<evidence type="ECO:0000256" key="5">
    <source>
        <dbReference type="ARBA" id="ARBA00022833"/>
    </source>
</evidence>
<evidence type="ECO:0000256" key="8">
    <source>
        <dbReference type="PROSITE-ProRule" id="PRU01211"/>
    </source>
</evidence>
<keyword evidence="2 8" id="KW-0645">Protease</keyword>
<comment type="subunit">
    <text evidence="1">Monomer.</text>
</comment>
<organism evidence="11 12">
    <name type="scientific">Araneus ventricosus</name>
    <name type="common">Orbweaver spider</name>
    <name type="synonym">Epeira ventricosa</name>
    <dbReference type="NCBI Taxonomy" id="182803"/>
    <lineage>
        <taxon>Eukaryota</taxon>
        <taxon>Metazoa</taxon>
        <taxon>Ecdysozoa</taxon>
        <taxon>Arthropoda</taxon>
        <taxon>Chelicerata</taxon>
        <taxon>Arachnida</taxon>
        <taxon>Araneae</taxon>
        <taxon>Araneomorphae</taxon>
        <taxon>Entelegynae</taxon>
        <taxon>Araneoidea</taxon>
        <taxon>Araneidae</taxon>
        <taxon>Araneus</taxon>
    </lineage>
</organism>
<feature type="active site" evidence="8">
    <location>
        <position position="258"/>
    </location>
</feature>
<dbReference type="PROSITE" id="PS51864">
    <property type="entry name" value="ASTACIN"/>
    <property type="match status" value="1"/>
</dbReference>
<dbReference type="InterPro" id="IPR001506">
    <property type="entry name" value="Peptidase_M12A"/>
</dbReference>
<evidence type="ECO:0000313" key="12">
    <source>
        <dbReference type="Proteomes" id="UP000499080"/>
    </source>
</evidence>
<dbReference type="PANTHER" id="PTHR10127:SF780">
    <property type="entry name" value="METALLOENDOPEPTIDASE"/>
    <property type="match status" value="1"/>
</dbReference>
<evidence type="ECO:0000313" key="11">
    <source>
        <dbReference type="EMBL" id="GBM84402.1"/>
    </source>
</evidence>
<name>A0A4Y2J576_ARAVE</name>
<keyword evidence="3 8" id="KW-0479">Metal-binding</keyword>
<evidence type="ECO:0000256" key="2">
    <source>
        <dbReference type="ARBA" id="ARBA00022670"/>
    </source>
</evidence>
<dbReference type="GO" id="GO:0004222">
    <property type="term" value="F:metalloendopeptidase activity"/>
    <property type="evidence" value="ECO:0007669"/>
    <property type="project" value="UniProtKB-UniRule"/>
</dbReference>
<evidence type="ECO:0000256" key="7">
    <source>
        <dbReference type="ARBA" id="ARBA00025529"/>
    </source>
</evidence>
<evidence type="ECO:0000256" key="1">
    <source>
        <dbReference type="ARBA" id="ARBA00011245"/>
    </source>
</evidence>
<protein>
    <recommendedName>
        <fullName evidence="9">Metalloendopeptidase</fullName>
        <ecNumber evidence="9">3.4.24.-</ecNumber>
    </recommendedName>
</protein>
<comment type="caution">
    <text evidence="11">The sequence shown here is derived from an EMBL/GenBank/DDBJ whole genome shotgun (WGS) entry which is preliminary data.</text>
</comment>
<evidence type="ECO:0000256" key="3">
    <source>
        <dbReference type="ARBA" id="ARBA00022723"/>
    </source>
</evidence>
<dbReference type="InterPro" id="IPR024079">
    <property type="entry name" value="MetalloPept_cat_dom_sf"/>
</dbReference>
<sequence>MYPFSINKNAVNTLSALLVVRRRRRRRQRKYWVHPIVSERTIKGKFTLLHSQLKEYPDKFFEYYRMSIASFETLLSKVEDSIRKSDTVMRNCISAEEKLAITLRHIFGGAYPVPALGPPSVLYEITPVGPQSWEEERIAQEALHGDPRGDIRYKSDAEDPFSGVGIKDAKYRWPGYPGKPEIPYEVHSSVSSLKSLIKKAIDQYHKHTCVKFVERKKQKDYVLILKADGCWSYIGKQGGNQTLSLGKGCEYEGTIVHELGHAIGLYHEQQRTDRDTYITVNMTNVRKGYESNFDKIKSSDELRYTTYDCDSIMQYGEYAFSRAPKILKTMVGKKPDCKLKEPYEKAGLTAKDMDVVNKMYQCK</sequence>
<dbReference type="EC" id="3.4.24.-" evidence="9"/>